<accession>A0ABU5SK04</accession>
<dbReference type="Proteomes" id="UP001302222">
    <property type="component" value="Unassembled WGS sequence"/>
</dbReference>
<name>A0ABU5SK04_9BACT</name>
<evidence type="ECO:0000313" key="1">
    <source>
        <dbReference type="EMBL" id="MEA5427624.1"/>
    </source>
</evidence>
<dbReference type="RefSeq" id="WP_323259197.1">
    <property type="nucleotide sequence ID" value="NZ_JAYGIM010000010.1"/>
</dbReference>
<sequence>MRKIYFTLLLHLFVFSVFSQKIHIIGLIDYQSDERVYGNKYIKNQLIELENIFRNTDYEVDTIFFLKEELADTNFVIRKIKNLQVNQNDAIFCYVAAHGYNKNNELYPTVRLGTTNQSDIYLGSLKQLLTQKQVRLYVLLNESCNVLYKTQQLFSRNTPRTNLNKKTIKALFNDSKGSFVMMSCNVSQRSIITDEGGIFGQCFFNTLNEQFYSELPHWEVIAQKTAQLTPKKVLENDASFIQNPVYENNIQYVESNKTQEEIEKQIVIDVSTNTYRIDDFEIEIKTDKGRNDIVYYKSDTIRYWFKTTKPCFLRLIDIWPDNRICLLLDNYEVKPEEVSKWVEIKIAKGKSIICVAPFGVDYLMSFASTQPFCKLNLMIYKGTKFVKEDLKDVLSCSRNSPNNIVLEDKLLITTKDRLSIAKPK</sequence>
<gene>
    <name evidence="1" type="ORF">VB798_13630</name>
</gene>
<evidence type="ECO:0008006" key="3">
    <source>
        <dbReference type="Google" id="ProtNLM"/>
    </source>
</evidence>
<dbReference type="EMBL" id="JAYGIM010000010">
    <property type="protein sequence ID" value="MEA5427624.1"/>
    <property type="molecule type" value="Genomic_DNA"/>
</dbReference>
<protein>
    <recommendedName>
        <fullName evidence="3">Caspase family p20 domain-containing protein</fullName>
    </recommendedName>
</protein>
<evidence type="ECO:0000313" key="2">
    <source>
        <dbReference type="Proteomes" id="UP001302222"/>
    </source>
</evidence>
<organism evidence="1 2">
    <name type="scientific">Arcicella lustrica</name>
    <dbReference type="NCBI Taxonomy" id="2984196"/>
    <lineage>
        <taxon>Bacteria</taxon>
        <taxon>Pseudomonadati</taxon>
        <taxon>Bacteroidota</taxon>
        <taxon>Cytophagia</taxon>
        <taxon>Cytophagales</taxon>
        <taxon>Flectobacillaceae</taxon>
        <taxon>Arcicella</taxon>
    </lineage>
</organism>
<proteinExistence type="predicted"/>
<keyword evidence="2" id="KW-1185">Reference proteome</keyword>
<reference evidence="1 2" key="1">
    <citation type="submission" date="2023-12" db="EMBL/GenBank/DDBJ databases">
        <title>Novel species of the genus Arcicella isolated from rivers.</title>
        <authorList>
            <person name="Lu H."/>
        </authorList>
    </citation>
    <scope>NUCLEOTIDE SEQUENCE [LARGE SCALE GENOMIC DNA]</scope>
    <source>
        <strain evidence="1 2">DC25W</strain>
    </source>
</reference>
<comment type="caution">
    <text evidence="1">The sequence shown here is derived from an EMBL/GenBank/DDBJ whole genome shotgun (WGS) entry which is preliminary data.</text>
</comment>